<reference evidence="3" key="1">
    <citation type="journal article" date="2021" name="Science">
        <title>Hunting the eagle killer: A cyanobacterial neurotoxin causes vacuolar myelinopathy.</title>
        <authorList>
            <person name="Breinlinger S."/>
            <person name="Phillips T.J."/>
            <person name="Haram B.N."/>
            <person name="Mares J."/>
            <person name="Martinez Yerena J.A."/>
            <person name="Hrouzek P."/>
            <person name="Sobotka R."/>
            <person name="Henderson W.M."/>
            <person name="Schmieder P."/>
            <person name="Williams S.M."/>
            <person name="Lauderdale J.D."/>
            <person name="Wilde H.D."/>
            <person name="Gerrin W."/>
            <person name="Kust A."/>
            <person name="Washington J.W."/>
            <person name="Wagner C."/>
            <person name="Geier B."/>
            <person name="Liebeke M."/>
            <person name="Enke H."/>
            <person name="Niedermeyer T.H.J."/>
            <person name="Wilde S.B."/>
        </authorList>
    </citation>
    <scope>NUCLEOTIDE SEQUENCE [LARGE SCALE GENOMIC DNA]</scope>
    <source>
        <strain evidence="3">Thurmond2011</strain>
    </source>
</reference>
<comment type="caution">
    <text evidence="2">The sequence shown here is derived from an EMBL/GenBank/DDBJ whole genome shotgun (WGS) entry which is preliminary data.</text>
</comment>
<dbReference type="AlphaFoldDB" id="A0AAP5MDV9"/>
<dbReference type="Gene3D" id="1.20.120.20">
    <property type="entry name" value="Apolipoprotein"/>
    <property type="match status" value="1"/>
</dbReference>
<evidence type="ECO:0000313" key="3">
    <source>
        <dbReference type="Proteomes" id="UP000667802"/>
    </source>
</evidence>
<name>A0AAP5MDV9_9CYAN</name>
<gene>
    <name evidence="2" type="ORF">G7B40_035885</name>
</gene>
<accession>A0AAP5MDV9</accession>
<feature type="transmembrane region" description="Helical" evidence="1">
    <location>
        <begin position="47"/>
        <end position="66"/>
    </location>
</feature>
<keyword evidence="1" id="KW-0472">Membrane</keyword>
<evidence type="ECO:0008006" key="4">
    <source>
        <dbReference type="Google" id="ProtNLM"/>
    </source>
</evidence>
<keyword evidence="1" id="KW-0812">Transmembrane</keyword>
<keyword evidence="1" id="KW-1133">Transmembrane helix</keyword>
<proteinExistence type="predicted"/>
<organism evidence="2 3">
    <name type="scientific">Aetokthonos hydrillicola Thurmond2011</name>
    <dbReference type="NCBI Taxonomy" id="2712845"/>
    <lineage>
        <taxon>Bacteria</taxon>
        <taxon>Bacillati</taxon>
        <taxon>Cyanobacteriota</taxon>
        <taxon>Cyanophyceae</taxon>
        <taxon>Nostocales</taxon>
        <taxon>Hapalosiphonaceae</taxon>
        <taxon>Aetokthonos</taxon>
    </lineage>
</organism>
<dbReference type="Proteomes" id="UP000667802">
    <property type="component" value="Unassembled WGS sequence"/>
</dbReference>
<dbReference type="EMBL" id="JAALHA020000028">
    <property type="protein sequence ID" value="MDR9899899.1"/>
    <property type="molecule type" value="Genomic_DNA"/>
</dbReference>
<sequence length="205" mass="21638">MSMNSNQQFVDQDDDEITINRLGDIDLSTEQSDDTEPKETKNELYKVFLGGLIGATVGGIAGALLIKGTAQKINQTVKNVGDKVKGASENFSRTAKGVGDAVQTVANGVNETIKDVGETVNSTATDVNQTVKKTADSVKGAANGMNETVKSTVDVVKDAATDAIDSVKSTAKSTATDTLSSNNQIIKLPNDQTLYRLVPLDNNNK</sequence>
<evidence type="ECO:0000313" key="2">
    <source>
        <dbReference type="EMBL" id="MDR9899899.1"/>
    </source>
</evidence>
<protein>
    <recommendedName>
        <fullName evidence="4">Gas vesicle protein</fullName>
    </recommendedName>
</protein>
<keyword evidence="3" id="KW-1185">Reference proteome</keyword>
<evidence type="ECO:0000256" key="1">
    <source>
        <dbReference type="SAM" id="Phobius"/>
    </source>
</evidence>